<dbReference type="PANTHER" id="PTHR10656">
    <property type="entry name" value="CELL FATE DETERMINING PROTEIN MAB21-RELATED"/>
    <property type="match status" value="1"/>
</dbReference>
<keyword evidence="9" id="KW-0472">Membrane</keyword>
<proteinExistence type="inferred from homology"/>
<sequence length="516" mass="59584">MASLIEPVESNMIHTRNELIDENIEEAEHISQLGDFIGTANSHDVTVQSHMRGKKFTTVAYAFGFLIFMALIVYLSVNLAKQGTLSGSNLAWFFLLMFLAIIFLAAILEECIYRIKLWCNRTIFDRRTSFRPKQGLNLSTVLLHIDGMIPTVEKLPEVEESAKRQLSKVVFWISKYLPGQTPLTLLLTGSTAERFNAPVSEHCIKIASGFSQETHALITDYDFMLYNEHLSASFNSNLVDYHIETEGVDPGFAKLYSHCSKTYLSAKHVTKTIYDSMMQISVRNLPGYKEPIPGDDEEPASYSRNHEFVIQQSGPAVNIRIIEREPERYLLADLTYAVKCKEWPTISNWSMRCRKWPSCEDVTRIVKLGFHLVPKSNTNDKKKLTWRFSFSIAEVELSKLLKPTARKCFIAMRIIGKDFLTPTCKRLRSYHLKTLFLHFLEKTDPQEWQESHIEGCFLNFLDYVINAIQSRECWNFWLIGINLFQNMTEKDAKKLLRVCKKIKERPTDYIERLLAI</sequence>
<dbReference type="InterPro" id="IPR024810">
    <property type="entry name" value="MAB21L/cGLR"/>
</dbReference>
<dbReference type="AlphaFoldDB" id="A0A7M5UTX2"/>
<keyword evidence="9" id="KW-0812">Transmembrane</keyword>
<keyword evidence="7" id="KW-0067">ATP-binding</keyword>
<evidence type="ECO:0000256" key="1">
    <source>
        <dbReference type="ARBA" id="ARBA00001946"/>
    </source>
</evidence>
<dbReference type="Gene3D" id="1.10.1410.40">
    <property type="match status" value="1"/>
</dbReference>
<evidence type="ECO:0000256" key="4">
    <source>
        <dbReference type="ARBA" id="ARBA00022695"/>
    </source>
</evidence>
<feature type="domain" description="Mab-21-like HhH/H2TH-like" evidence="11">
    <location>
        <begin position="406"/>
        <end position="497"/>
    </location>
</feature>
<dbReference type="SMART" id="SM01265">
    <property type="entry name" value="Mab-21"/>
    <property type="match status" value="1"/>
</dbReference>
<evidence type="ECO:0000256" key="6">
    <source>
        <dbReference type="ARBA" id="ARBA00022741"/>
    </source>
</evidence>
<keyword evidence="8" id="KW-0460">Magnesium</keyword>
<dbReference type="GO" id="GO:0005524">
    <property type="term" value="F:ATP binding"/>
    <property type="evidence" value="ECO:0007669"/>
    <property type="project" value="UniProtKB-KW"/>
</dbReference>
<dbReference type="GO" id="GO:0046872">
    <property type="term" value="F:metal ion binding"/>
    <property type="evidence" value="ECO:0007669"/>
    <property type="project" value="UniProtKB-KW"/>
</dbReference>
<dbReference type="InterPro" id="IPR046906">
    <property type="entry name" value="Mab-21_HhH/H2TH-like"/>
</dbReference>
<dbReference type="PANTHER" id="PTHR10656:SF42">
    <property type="entry name" value="CYCLIC GMP-AMP SYNTHASE-LIKE PROTEIN-RELATED"/>
    <property type="match status" value="1"/>
</dbReference>
<comment type="similarity">
    <text evidence="2">Belongs to the mab-21 family.</text>
</comment>
<evidence type="ECO:0000313" key="12">
    <source>
        <dbReference type="EnsemblMetazoa" id="CLYHEMP002555.1"/>
    </source>
</evidence>
<evidence type="ECO:0000256" key="8">
    <source>
        <dbReference type="ARBA" id="ARBA00022842"/>
    </source>
</evidence>
<dbReference type="EnsemblMetazoa" id="CLYHEMT025931.1">
    <property type="protein sequence ID" value="CLYHEMP025931.1"/>
    <property type="gene ID" value="CLYHEMG025931"/>
</dbReference>
<keyword evidence="6" id="KW-0547">Nucleotide-binding</keyword>
<keyword evidence="9" id="KW-1133">Transmembrane helix</keyword>
<feature type="transmembrane region" description="Helical" evidence="9">
    <location>
        <begin position="58"/>
        <end position="77"/>
    </location>
</feature>
<dbReference type="Pfam" id="PF20266">
    <property type="entry name" value="Mab-21_C"/>
    <property type="match status" value="1"/>
</dbReference>
<keyword evidence="4" id="KW-0548">Nucleotidyltransferase</keyword>
<reference evidence="12" key="1">
    <citation type="submission" date="2021-01" db="UniProtKB">
        <authorList>
            <consortium name="EnsemblMetazoa"/>
        </authorList>
    </citation>
    <scope>IDENTIFICATION</scope>
</reference>
<organism evidence="12 13">
    <name type="scientific">Clytia hemisphaerica</name>
    <dbReference type="NCBI Taxonomy" id="252671"/>
    <lineage>
        <taxon>Eukaryota</taxon>
        <taxon>Metazoa</taxon>
        <taxon>Cnidaria</taxon>
        <taxon>Hydrozoa</taxon>
        <taxon>Hydroidolina</taxon>
        <taxon>Leptothecata</taxon>
        <taxon>Obeliida</taxon>
        <taxon>Clytiidae</taxon>
        <taxon>Clytia</taxon>
    </lineage>
</organism>
<evidence type="ECO:0000259" key="10">
    <source>
        <dbReference type="Pfam" id="PF03281"/>
    </source>
</evidence>
<comment type="cofactor">
    <cofactor evidence="1">
        <name>Mg(2+)</name>
        <dbReference type="ChEBI" id="CHEBI:18420"/>
    </cofactor>
</comment>
<protein>
    <submittedName>
        <fullName evidence="12">Uncharacterized protein</fullName>
    </submittedName>
</protein>
<evidence type="ECO:0000256" key="7">
    <source>
        <dbReference type="ARBA" id="ARBA00022840"/>
    </source>
</evidence>
<evidence type="ECO:0000256" key="3">
    <source>
        <dbReference type="ARBA" id="ARBA00022679"/>
    </source>
</evidence>
<evidence type="ECO:0000256" key="2">
    <source>
        <dbReference type="ARBA" id="ARBA00008307"/>
    </source>
</evidence>
<keyword evidence="5" id="KW-0479">Metal-binding</keyword>
<dbReference type="InterPro" id="IPR046903">
    <property type="entry name" value="Mab-21-like_nuc_Trfase"/>
</dbReference>
<dbReference type="GO" id="GO:0016779">
    <property type="term" value="F:nucleotidyltransferase activity"/>
    <property type="evidence" value="ECO:0007669"/>
    <property type="project" value="UniProtKB-KW"/>
</dbReference>
<feature type="domain" description="Mab-21-like nucleotidyltransferase" evidence="10">
    <location>
        <begin position="262"/>
        <end position="396"/>
    </location>
</feature>
<keyword evidence="3" id="KW-0808">Transferase</keyword>
<keyword evidence="13" id="KW-1185">Reference proteome</keyword>
<dbReference type="Pfam" id="PF03281">
    <property type="entry name" value="Mab-21"/>
    <property type="match status" value="1"/>
</dbReference>
<dbReference type="EnsemblMetazoa" id="CLYHEMT002555.1">
    <property type="protein sequence ID" value="CLYHEMP002555.1"/>
    <property type="gene ID" value="CLYHEMG002555"/>
</dbReference>
<name>A0A7M5UTX2_9CNID</name>
<feature type="transmembrane region" description="Helical" evidence="9">
    <location>
        <begin position="89"/>
        <end position="108"/>
    </location>
</feature>
<evidence type="ECO:0000256" key="9">
    <source>
        <dbReference type="SAM" id="Phobius"/>
    </source>
</evidence>
<evidence type="ECO:0000259" key="11">
    <source>
        <dbReference type="Pfam" id="PF20266"/>
    </source>
</evidence>
<dbReference type="OrthoDB" id="5964640at2759"/>
<evidence type="ECO:0000256" key="5">
    <source>
        <dbReference type="ARBA" id="ARBA00022723"/>
    </source>
</evidence>
<accession>A0A7M5UTX2</accession>
<evidence type="ECO:0000313" key="13">
    <source>
        <dbReference type="Proteomes" id="UP000594262"/>
    </source>
</evidence>
<dbReference type="Proteomes" id="UP000594262">
    <property type="component" value="Unplaced"/>
</dbReference>